<evidence type="ECO:0000313" key="3">
    <source>
        <dbReference type="Proteomes" id="UP000471031"/>
    </source>
</evidence>
<feature type="domain" description="YcdB/YcdC repeated" evidence="1">
    <location>
        <begin position="464"/>
        <end position="583"/>
    </location>
</feature>
<accession>A0A845L9R0</accession>
<dbReference type="Pfam" id="PF16244">
    <property type="entry name" value="DUF4901"/>
    <property type="match status" value="1"/>
</dbReference>
<keyword evidence="3" id="KW-1185">Reference proteome</keyword>
<proteinExistence type="predicted"/>
<organism evidence="2 3">
    <name type="scientific">Heliomicrobium gestii</name>
    <name type="common">Heliobacterium gestii</name>
    <dbReference type="NCBI Taxonomy" id="2699"/>
    <lineage>
        <taxon>Bacteria</taxon>
        <taxon>Bacillati</taxon>
        <taxon>Bacillota</taxon>
        <taxon>Clostridia</taxon>
        <taxon>Eubacteriales</taxon>
        <taxon>Heliobacteriaceae</taxon>
        <taxon>Heliomicrobium</taxon>
    </lineage>
</organism>
<name>A0A845L9R0_HELGE</name>
<dbReference type="Proteomes" id="UP000471031">
    <property type="component" value="Unassembled WGS sequence"/>
</dbReference>
<dbReference type="RefSeq" id="WP_161261515.1">
    <property type="nucleotide sequence ID" value="NZ_JAFBDC010000004.1"/>
</dbReference>
<evidence type="ECO:0000259" key="1">
    <source>
        <dbReference type="Pfam" id="PF16244"/>
    </source>
</evidence>
<protein>
    <recommendedName>
        <fullName evidence="1">YcdB/YcdC repeated domain-containing protein</fullName>
    </recommendedName>
</protein>
<dbReference type="EMBL" id="WXEX01000005">
    <property type="protein sequence ID" value="MZP42948.1"/>
    <property type="molecule type" value="Genomic_DNA"/>
</dbReference>
<sequence>MILRHDNAEKSRRCRPWQRTMAGVALTGMLAGFCPASAGAELSSAQAEQSSLQVEKSSAQVEQSNLQAVAPFPAASGWAATANGAEANATLQPSTEEPSPEVEARIEHTIDLLRTEYPEFRSLYLQKKSRGDEIQMLENDRQVKRACWFVTFDERKPEEMRSDNRTESLHLQFDENGALQSYRWQNVNWAGDTMPDKATALHKGADFLQKLLGADFALYGPGKVNGTGSGCEVREGKVYTWVNRNVQFDRLVNGIPLVNGDDLWNVQVDGGGRVVGVSHFTNENTFDLTFDPARFPDPAKALSLEQAKKALMEQCRLAPAYVSREFLQDFPNGVQLVPGQGPPRLVYRPDRLFLFMDAITGKLLVEMAAMESGRPAHTVIHVTGEGKALFAKNTDEGRKVIEKELGVDLSGMPLFPVGSEPVNQGIGPYIRRMEWDTSMPHGDAPANTQPTPGGLRNAAIQTASDTGRVLGFSVKRNGHNASKEEASKHTPVISRDEAKKKAVAFLQQYLPARDLEVKVIQVWQGTPRYPDWVDVTKLPKNIVMSSSEAFRFIPLHQGIPVEGYNWSVSVDRETGKVSAFHYEPVDFDALPDPSRIISPETAEAAFMNNLDLKLVYTWSQYFDQRAPQPSLMYQYDFLHPGLIDAQTGSVISMESGE</sequence>
<dbReference type="AlphaFoldDB" id="A0A845L9R0"/>
<dbReference type="InterPro" id="IPR032599">
    <property type="entry name" value="YcdB/YcdC_rep_domain"/>
</dbReference>
<evidence type="ECO:0000313" key="2">
    <source>
        <dbReference type="EMBL" id="MZP42948.1"/>
    </source>
</evidence>
<comment type="caution">
    <text evidence="2">The sequence shown here is derived from an EMBL/GenBank/DDBJ whole genome shotgun (WGS) entry which is preliminary data.</text>
</comment>
<dbReference type="OrthoDB" id="2379565at2"/>
<reference evidence="2 3" key="1">
    <citation type="submission" date="2020-01" db="EMBL/GenBank/DDBJ databases">
        <title>Whole genome sequence of Heliobacterium gestii DSM 11169.</title>
        <authorList>
            <person name="Kyndt J.A."/>
            <person name="Meyer T.E."/>
        </authorList>
    </citation>
    <scope>NUCLEOTIDE SEQUENCE [LARGE SCALE GENOMIC DNA]</scope>
    <source>
        <strain evidence="2 3">DSM 11169</strain>
    </source>
</reference>
<gene>
    <name evidence="2" type="ORF">GTO89_07865</name>
</gene>